<evidence type="ECO:0000256" key="4">
    <source>
        <dbReference type="ARBA" id="ARBA00023212"/>
    </source>
</evidence>
<keyword evidence="3 5" id="KW-0493">Microtubule</keyword>
<dbReference type="InterPro" id="IPR059169">
    <property type="entry name" value="GCP5_N_ext"/>
</dbReference>
<dbReference type="GO" id="GO:0043015">
    <property type="term" value="F:gamma-tubulin binding"/>
    <property type="evidence" value="ECO:0007669"/>
    <property type="project" value="InterPro"/>
</dbReference>
<dbReference type="Pfam" id="PF14609">
    <property type="entry name" value="GCP5-Mod21_N"/>
    <property type="match status" value="1"/>
</dbReference>
<feature type="domain" description="Gamma-Tubulin ring complex non-core subunit mod21 N-terminal" evidence="8">
    <location>
        <begin position="67"/>
        <end position="155"/>
    </location>
</feature>
<protein>
    <recommendedName>
        <fullName evidence="5">Spindle pole body component</fullName>
    </recommendedName>
</protein>
<dbReference type="GO" id="GO:0051225">
    <property type="term" value="P:spindle assembly"/>
    <property type="evidence" value="ECO:0007669"/>
    <property type="project" value="TreeGrafter"/>
</dbReference>
<dbReference type="GO" id="GO:0007020">
    <property type="term" value="P:microtubule nucleation"/>
    <property type="evidence" value="ECO:0007669"/>
    <property type="project" value="InterPro"/>
</dbReference>
<comment type="caution">
    <text evidence="10">The sequence shown here is derived from an EMBL/GenBank/DDBJ whole genome shotgun (WGS) entry which is preliminary data.</text>
</comment>
<dbReference type="GO" id="GO:0005874">
    <property type="term" value="C:microtubule"/>
    <property type="evidence" value="ECO:0007669"/>
    <property type="project" value="UniProtKB-KW"/>
</dbReference>
<dbReference type="GO" id="GO:0000278">
    <property type="term" value="P:mitotic cell cycle"/>
    <property type="evidence" value="ECO:0007669"/>
    <property type="project" value="TreeGrafter"/>
</dbReference>
<evidence type="ECO:0000256" key="5">
    <source>
        <dbReference type="RuleBase" id="RU363050"/>
    </source>
</evidence>
<evidence type="ECO:0000256" key="3">
    <source>
        <dbReference type="ARBA" id="ARBA00022701"/>
    </source>
</evidence>
<reference evidence="10" key="1">
    <citation type="submission" date="2023-01" db="EMBL/GenBank/DDBJ databases">
        <authorList>
            <person name="Van Ghelder C."/>
            <person name="Rancurel C."/>
        </authorList>
    </citation>
    <scope>NUCLEOTIDE SEQUENCE</scope>
    <source>
        <strain evidence="10">CNCM I-4278</strain>
    </source>
</reference>
<dbReference type="InterPro" id="IPR032797">
    <property type="entry name" value="Mod21_N"/>
</dbReference>
<name>A0A9W4XFQ7_9PLEO</name>
<evidence type="ECO:0000313" key="11">
    <source>
        <dbReference type="Proteomes" id="UP001152607"/>
    </source>
</evidence>
<dbReference type="CDD" id="cd22572">
    <property type="entry name" value="GCP5_NTD"/>
    <property type="match status" value="1"/>
</dbReference>
<accession>A0A9W4XFQ7</accession>
<organism evidence="10 11">
    <name type="scientific">Periconia digitata</name>
    <dbReference type="NCBI Taxonomy" id="1303443"/>
    <lineage>
        <taxon>Eukaryota</taxon>
        <taxon>Fungi</taxon>
        <taxon>Dikarya</taxon>
        <taxon>Ascomycota</taxon>
        <taxon>Pezizomycotina</taxon>
        <taxon>Dothideomycetes</taxon>
        <taxon>Pleosporomycetidae</taxon>
        <taxon>Pleosporales</taxon>
        <taxon>Massarineae</taxon>
        <taxon>Periconiaceae</taxon>
        <taxon>Periconia</taxon>
    </lineage>
</organism>
<sequence length="898" mass="102164">MAQNQRLSALTDELIHSIIKFDPRAHRQAYKRAKDIATKGLRAHQYNRTNQFDVQSSFNGLDEKFRVLNRDDLADALGERVKEINERHSRWIPEYLHLLLELSDQPTENSEVEALELLKPPAPPPPLTWKQILQDDPYSDDEIWKDVDFHQDSSEDEFGHTPRKWANKDTPQTSVHEDDAYDPEACVVPVEGNIIKELENTQFWREGKGDKDARIIMTEQNAIRETLFMLAGLQTSLYHLDKRNASLRVNQKYVLTHAMPKTAEHLLAQFAEMGRELYRLRKWTLKSSSLPLIQTFESVVRNRLAAYDRSLAALHQQYLVPEAPVAVSLLAVHSQLQTSSTSILRLARIVDDIEPQLLVNPFVHLEALFDQITLAQMMLEGELFVFLSHVFFESLQTYLKPISRWMESGELGLNDETFFVFENDSGSEASSLWHDRYVVRRGQQNKLRSPSFLQPAAQKIFNTGKSVVFLKELHLYHEKPSSLDIYELRLDYESICGQTPDVPLSPFPELFQDAFQAWIGSKHLLASSTLREYLYTSGGLMQILSEFKTLYLGANGSVFQDFADAVFERLDNSVRGWNDRFLLTELARGIFSTVLPKHHADKIVVRSARSKTTDRSVKRLADVGLDYALPWPIQNIIQRSSIPIYQQVFTFLLQAYRMKYLVQKLSPRMIVQINAPVLRQRAYKLRQRLIWFADVLRSYLTETVIRLSTEDMQAAMIKADDIDGMANIHMKYVARLQEQALLSDNLKPIHKAILSILDLGVNLSEHCFPSESQSRASKPVAVSASGSDLVPSKPTRSRPKPSRRKSFIPALAENLNDSSDSGGSDADTDRDNANEATGIATSPSIQDNLQMAGKELDRLLPFVTAGLRNVGRVGAEPCWELLAERLGWGECKPHVLAS</sequence>
<dbReference type="GO" id="GO:0031122">
    <property type="term" value="P:cytoplasmic microtubule organization"/>
    <property type="evidence" value="ECO:0007669"/>
    <property type="project" value="TreeGrafter"/>
</dbReference>
<dbReference type="Proteomes" id="UP001152607">
    <property type="component" value="Unassembled WGS sequence"/>
</dbReference>
<comment type="similarity">
    <text evidence="1 5">Belongs to the TUBGCP family.</text>
</comment>
<dbReference type="PANTHER" id="PTHR19302:SF33">
    <property type="entry name" value="GAMMA-TUBULIN COMPLEX COMPONENT 5"/>
    <property type="match status" value="1"/>
</dbReference>
<evidence type="ECO:0000259" key="9">
    <source>
        <dbReference type="Pfam" id="PF17681"/>
    </source>
</evidence>
<feature type="region of interest" description="Disordered" evidence="6">
    <location>
        <begin position="152"/>
        <end position="177"/>
    </location>
</feature>
<dbReference type="Gene3D" id="1.20.120.1900">
    <property type="entry name" value="Gamma-tubulin complex, C-terminal domain"/>
    <property type="match status" value="1"/>
</dbReference>
<keyword evidence="11" id="KW-1185">Reference proteome</keyword>
<feature type="domain" description="Gamma tubulin complex component C-terminal" evidence="7">
    <location>
        <begin position="540"/>
        <end position="770"/>
    </location>
</feature>
<keyword evidence="2 5" id="KW-0963">Cytoplasm</keyword>
<dbReference type="Pfam" id="PF04130">
    <property type="entry name" value="GCP_C_terminal"/>
    <property type="match status" value="1"/>
</dbReference>
<feature type="compositionally biased region" description="Basic residues" evidence="6">
    <location>
        <begin position="795"/>
        <end position="806"/>
    </location>
</feature>
<evidence type="ECO:0000256" key="2">
    <source>
        <dbReference type="ARBA" id="ARBA00022490"/>
    </source>
</evidence>
<evidence type="ECO:0000259" key="7">
    <source>
        <dbReference type="Pfam" id="PF04130"/>
    </source>
</evidence>
<proteinExistence type="inferred from homology"/>
<dbReference type="EMBL" id="CAOQHR010000002">
    <property type="protein sequence ID" value="CAI6307474.1"/>
    <property type="molecule type" value="Genomic_DNA"/>
</dbReference>
<gene>
    <name evidence="10" type="ORF">PDIGIT_LOCUS3080</name>
</gene>
<evidence type="ECO:0000256" key="6">
    <source>
        <dbReference type="SAM" id="MobiDB-lite"/>
    </source>
</evidence>
<dbReference type="InterPro" id="IPR040457">
    <property type="entry name" value="GCP_C"/>
</dbReference>
<dbReference type="InterPro" id="IPR007259">
    <property type="entry name" value="GCP"/>
</dbReference>
<dbReference type="GO" id="GO:0051011">
    <property type="term" value="F:microtubule minus-end binding"/>
    <property type="evidence" value="ECO:0007669"/>
    <property type="project" value="TreeGrafter"/>
</dbReference>
<dbReference type="GO" id="GO:0051321">
    <property type="term" value="P:meiotic cell cycle"/>
    <property type="evidence" value="ECO:0007669"/>
    <property type="project" value="TreeGrafter"/>
</dbReference>
<dbReference type="OrthoDB" id="66546at2759"/>
<dbReference type="GO" id="GO:0000922">
    <property type="term" value="C:spindle pole"/>
    <property type="evidence" value="ECO:0007669"/>
    <property type="project" value="InterPro"/>
</dbReference>
<feature type="region of interest" description="Disordered" evidence="6">
    <location>
        <begin position="770"/>
        <end position="843"/>
    </location>
</feature>
<dbReference type="GO" id="GO:0005816">
    <property type="term" value="C:spindle pole body"/>
    <property type="evidence" value="ECO:0007669"/>
    <property type="project" value="UniProtKB-ARBA"/>
</dbReference>
<dbReference type="Pfam" id="PF17681">
    <property type="entry name" value="GCP_N_terminal"/>
    <property type="match status" value="1"/>
</dbReference>
<dbReference type="InterPro" id="IPR041470">
    <property type="entry name" value="GCP_N"/>
</dbReference>
<dbReference type="AlphaFoldDB" id="A0A9W4XFQ7"/>
<dbReference type="InterPro" id="IPR042241">
    <property type="entry name" value="GCP_C_sf"/>
</dbReference>
<evidence type="ECO:0000313" key="10">
    <source>
        <dbReference type="EMBL" id="CAI6307474.1"/>
    </source>
</evidence>
<evidence type="ECO:0000256" key="1">
    <source>
        <dbReference type="ARBA" id="ARBA00010337"/>
    </source>
</evidence>
<feature type="domain" description="Gamma tubulin complex component protein N-terminal" evidence="9">
    <location>
        <begin position="223"/>
        <end position="535"/>
    </location>
</feature>
<comment type="subcellular location">
    <subcellularLocation>
        <location evidence="5">Cytoplasm</location>
        <location evidence="5">Cytoskeleton</location>
        <location evidence="5">Microtubule organizing center</location>
    </subcellularLocation>
</comment>
<dbReference type="GO" id="GO:0000930">
    <property type="term" value="C:gamma-tubulin complex"/>
    <property type="evidence" value="ECO:0007669"/>
    <property type="project" value="TreeGrafter"/>
</dbReference>
<evidence type="ECO:0000259" key="8">
    <source>
        <dbReference type="Pfam" id="PF14609"/>
    </source>
</evidence>
<keyword evidence="4 5" id="KW-0206">Cytoskeleton</keyword>
<dbReference type="PANTHER" id="PTHR19302">
    <property type="entry name" value="GAMMA TUBULIN COMPLEX PROTEIN"/>
    <property type="match status" value="1"/>
</dbReference>